<accession>A0A974HF54</accession>
<evidence type="ECO:0000313" key="1">
    <source>
        <dbReference type="EMBL" id="OCT75677.1"/>
    </source>
</evidence>
<sequence length="170" mass="19170">MTQQLADRRVNQGNPARFSLFGKPGRKYRPGQPLKIPGCQGQNQTVSRDEICDARIRWAAGVKQLDVNRCCGIFKQRYCTAACVKEIGIQRRKLSPKEEAISQQATKSPRIASCDLTQAKGEQKINWGEGDGKRRMGEKWRIINNATEPIGVRRVGDMEEDENPNKNTLN</sequence>
<dbReference type="AlphaFoldDB" id="A0A974HF54"/>
<proteinExistence type="predicted"/>
<protein>
    <submittedName>
        <fullName evidence="1">Uncharacterized protein</fullName>
    </submittedName>
</protein>
<evidence type="ECO:0000313" key="2">
    <source>
        <dbReference type="Proteomes" id="UP000694892"/>
    </source>
</evidence>
<name>A0A974HF54_XENLA</name>
<reference evidence="2" key="1">
    <citation type="journal article" date="2016" name="Nature">
        <title>Genome evolution in the allotetraploid frog Xenopus laevis.</title>
        <authorList>
            <person name="Session A.M."/>
            <person name="Uno Y."/>
            <person name="Kwon T."/>
            <person name="Chapman J.A."/>
            <person name="Toyoda A."/>
            <person name="Takahashi S."/>
            <person name="Fukui A."/>
            <person name="Hikosaka A."/>
            <person name="Suzuki A."/>
            <person name="Kondo M."/>
            <person name="van Heeringen S.J."/>
            <person name="Quigley I."/>
            <person name="Heinz S."/>
            <person name="Ogino H."/>
            <person name="Ochi H."/>
            <person name="Hellsten U."/>
            <person name="Lyons J.B."/>
            <person name="Simakov O."/>
            <person name="Putnam N."/>
            <person name="Stites J."/>
            <person name="Kuroki Y."/>
            <person name="Tanaka T."/>
            <person name="Michiue T."/>
            <person name="Watanabe M."/>
            <person name="Bogdanovic O."/>
            <person name="Lister R."/>
            <person name="Georgiou G."/>
            <person name="Paranjpe S.S."/>
            <person name="van Kruijsbergen I."/>
            <person name="Shu S."/>
            <person name="Carlson J."/>
            <person name="Kinoshita T."/>
            <person name="Ohta Y."/>
            <person name="Mawaribuchi S."/>
            <person name="Jenkins J."/>
            <person name="Grimwood J."/>
            <person name="Schmutz J."/>
            <person name="Mitros T."/>
            <person name="Mozaffari S.V."/>
            <person name="Suzuki Y."/>
            <person name="Haramoto Y."/>
            <person name="Yamamoto T.S."/>
            <person name="Takagi C."/>
            <person name="Heald R."/>
            <person name="Miller K."/>
            <person name="Haudenschild C."/>
            <person name="Kitzman J."/>
            <person name="Nakayama T."/>
            <person name="Izutsu Y."/>
            <person name="Robert J."/>
            <person name="Fortriede J."/>
            <person name="Burns K."/>
            <person name="Lotay V."/>
            <person name="Karimi K."/>
            <person name="Yasuoka Y."/>
            <person name="Dichmann D.S."/>
            <person name="Flajnik M.F."/>
            <person name="Houston D.W."/>
            <person name="Shendure J."/>
            <person name="DuPasquier L."/>
            <person name="Vize P.D."/>
            <person name="Zorn A.M."/>
            <person name="Ito M."/>
            <person name="Marcotte E.M."/>
            <person name="Wallingford J.B."/>
            <person name="Ito Y."/>
            <person name="Asashima M."/>
            <person name="Ueno N."/>
            <person name="Matsuda Y."/>
            <person name="Veenstra G.J."/>
            <person name="Fujiyama A."/>
            <person name="Harland R.M."/>
            <person name="Taira M."/>
            <person name="Rokhsar D.S."/>
        </authorList>
    </citation>
    <scope>NUCLEOTIDE SEQUENCE [LARGE SCALE GENOMIC DNA]</scope>
    <source>
        <strain evidence="2">J</strain>
    </source>
</reference>
<dbReference type="Proteomes" id="UP000694892">
    <property type="component" value="Chromosome 6L"/>
</dbReference>
<gene>
    <name evidence="1" type="ORF">XELAEV_18030861mg</name>
</gene>
<dbReference type="EMBL" id="CM004476">
    <property type="protein sequence ID" value="OCT75677.1"/>
    <property type="molecule type" value="Genomic_DNA"/>
</dbReference>
<organism evidence="1 2">
    <name type="scientific">Xenopus laevis</name>
    <name type="common">African clawed frog</name>
    <dbReference type="NCBI Taxonomy" id="8355"/>
    <lineage>
        <taxon>Eukaryota</taxon>
        <taxon>Metazoa</taxon>
        <taxon>Chordata</taxon>
        <taxon>Craniata</taxon>
        <taxon>Vertebrata</taxon>
        <taxon>Euteleostomi</taxon>
        <taxon>Amphibia</taxon>
        <taxon>Batrachia</taxon>
        <taxon>Anura</taxon>
        <taxon>Pipoidea</taxon>
        <taxon>Pipidae</taxon>
        <taxon>Xenopodinae</taxon>
        <taxon>Xenopus</taxon>
        <taxon>Xenopus</taxon>
    </lineage>
</organism>